<accession>A0A9Q0UY83</accession>
<organism evidence="2 3">
    <name type="scientific">Salix koriyanagi</name>
    <dbReference type="NCBI Taxonomy" id="2511006"/>
    <lineage>
        <taxon>Eukaryota</taxon>
        <taxon>Viridiplantae</taxon>
        <taxon>Streptophyta</taxon>
        <taxon>Embryophyta</taxon>
        <taxon>Tracheophyta</taxon>
        <taxon>Spermatophyta</taxon>
        <taxon>Magnoliopsida</taxon>
        <taxon>eudicotyledons</taxon>
        <taxon>Gunneridae</taxon>
        <taxon>Pentapetalae</taxon>
        <taxon>rosids</taxon>
        <taxon>fabids</taxon>
        <taxon>Malpighiales</taxon>
        <taxon>Salicaceae</taxon>
        <taxon>Saliceae</taxon>
        <taxon>Salix</taxon>
    </lineage>
</organism>
<proteinExistence type="inferred from homology"/>
<dbReference type="Proteomes" id="UP001151752">
    <property type="component" value="Chromosome 4"/>
</dbReference>
<name>A0A9Q0UY83_9ROSI</name>
<protein>
    <submittedName>
        <fullName evidence="2">UDP-GLYCOSYLTRANSFERASE 83A1</fullName>
    </submittedName>
</protein>
<dbReference type="Gene3D" id="3.40.50.2000">
    <property type="entry name" value="Glycogen Phosphorylase B"/>
    <property type="match status" value="1"/>
</dbReference>
<reference evidence="2" key="2">
    <citation type="journal article" date="2023" name="Int. J. Mol. Sci.">
        <title>De Novo Assembly and Annotation of 11 Diverse Shrub Willow (Salix) Genomes Reveals Novel Gene Organization in Sex-Linked Regions.</title>
        <authorList>
            <person name="Hyden B."/>
            <person name="Feng K."/>
            <person name="Yates T.B."/>
            <person name="Jawdy S."/>
            <person name="Cereghino C."/>
            <person name="Smart L.B."/>
            <person name="Muchero W."/>
        </authorList>
    </citation>
    <scope>NUCLEOTIDE SEQUENCE</scope>
    <source>
        <tissue evidence="2">Shoot tip</tissue>
    </source>
</reference>
<dbReference type="GO" id="GO:0080043">
    <property type="term" value="F:quercetin 3-O-glucosyltransferase activity"/>
    <property type="evidence" value="ECO:0007669"/>
    <property type="project" value="TreeGrafter"/>
</dbReference>
<dbReference type="PANTHER" id="PTHR11926:SF1555">
    <property type="entry name" value="UDP-GLYCOSYLTRANSFERASE 83A1-LIKE"/>
    <property type="match status" value="1"/>
</dbReference>
<reference evidence="2" key="1">
    <citation type="submission" date="2022-11" db="EMBL/GenBank/DDBJ databases">
        <authorList>
            <person name="Hyden B.L."/>
            <person name="Feng K."/>
            <person name="Yates T."/>
            <person name="Jawdy S."/>
            <person name="Smart L.B."/>
            <person name="Muchero W."/>
        </authorList>
    </citation>
    <scope>NUCLEOTIDE SEQUENCE</scope>
    <source>
        <tissue evidence="2">Shoot tip</tissue>
    </source>
</reference>
<dbReference type="PANTHER" id="PTHR11926">
    <property type="entry name" value="GLUCOSYL/GLUCURONOSYL TRANSFERASES"/>
    <property type="match status" value="1"/>
</dbReference>
<evidence type="ECO:0000313" key="3">
    <source>
        <dbReference type="Proteomes" id="UP001151752"/>
    </source>
</evidence>
<evidence type="ECO:0000256" key="1">
    <source>
        <dbReference type="ARBA" id="ARBA00009995"/>
    </source>
</evidence>
<sequence length="157" mass="17529">MLVQGFSIPKLIEDGIIDKEGIPTKMQTIMLSPTMPAINTAQLVWAGLGNMNSQKLFFSLMVKNSQSMKLTDWLLCNSAYELEPGAFNLAPHIIPIGPLVASNRLGDSVGSFWQEASTCLEWLDQQPPQSFIFRAFWKFKCFKPYSVPRIGSRIGSD</sequence>
<dbReference type="SUPFAM" id="SSF53756">
    <property type="entry name" value="UDP-Glycosyltransferase/glycogen phosphorylase"/>
    <property type="match status" value="1"/>
</dbReference>
<dbReference type="GO" id="GO:0080044">
    <property type="term" value="F:quercetin 7-O-glucosyltransferase activity"/>
    <property type="evidence" value="ECO:0007669"/>
    <property type="project" value="TreeGrafter"/>
</dbReference>
<keyword evidence="3" id="KW-1185">Reference proteome</keyword>
<evidence type="ECO:0000313" key="2">
    <source>
        <dbReference type="EMBL" id="KAJ6738654.1"/>
    </source>
</evidence>
<gene>
    <name evidence="2" type="ORF">OIU74_003591</name>
</gene>
<comment type="similarity">
    <text evidence="1">Belongs to the UDP-glycosyltransferase family.</text>
</comment>
<dbReference type="EMBL" id="JAPFFM010000010">
    <property type="protein sequence ID" value="KAJ6738654.1"/>
    <property type="molecule type" value="Genomic_DNA"/>
</dbReference>
<comment type="caution">
    <text evidence="2">The sequence shown here is derived from an EMBL/GenBank/DDBJ whole genome shotgun (WGS) entry which is preliminary data.</text>
</comment>
<dbReference type="AlphaFoldDB" id="A0A9Q0UY83"/>